<feature type="region of interest" description="Disordered" evidence="2">
    <location>
        <begin position="1"/>
        <end position="93"/>
    </location>
</feature>
<proteinExistence type="predicted"/>
<name>A0A0M0JPF2_9EUKA</name>
<gene>
    <name evidence="3" type="ORF">Ctob_010123</name>
</gene>
<reference evidence="4" key="1">
    <citation type="journal article" date="2015" name="PLoS Genet.">
        <title>Genome Sequence and Transcriptome Analyses of Chrysochromulina tobin: Metabolic Tools for Enhanced Algal Fitness in the Prominent Order Prymnesiales (Haptophyceae).</title>
        <authorList>
            <person name="Hovde B.T."/>
            <person name="Deodato C.R."/>
            <person name="Hunsperger H.M."/>
            <person name="Ryken S.A."/>
            <person name="Yost W."/>
            <person name="Jha R.K."/>
            <person name="Patterson J."/>
            <person name="Monnat R.J. Jr."/>
            <person name="Barlow S.B."/>
            <person name="Starkenburg S.R."/>
            <person name="Cattolico R.A."/>
        </authorList>
    </citation>
    <scope>NUCLEOTIDE SEQUENCE</scope>
    <source>
        <strain evidence="4">CCMP291</strain>
    </source>
</reference>
<evidence type="ECO:0000313" key="3">
    <source>
        <dbReference type="EMBL" id="KOO28182.1"/>
    </source>
</evidence>
<dbReference type="EMBL" id="JWZX01002607">
    <property type="protein sequence ID" value="KOO28182.1"/>
    <property type="molecule type" value="Genomic_DNA"/>
</dbReference>
<evidence type="ECO:0000256" key="1">
    <source>
        <dbReference type="SAM" id="Coils"/>
    </source>
</evidence>
<feature type="coiled-coil region" evidence="1">
    <location>
        <begin position="252"/>
        <end position="279"/>
    </location>
</feature>
<dbReference type="AlphaFoldDB" id="A0A0M0JPF2"/>
<feature type="compositionally biased region" description="Gly residues" evidence="2">
    <location>
        <begin position="20"/>
        <end position="31"/>
    </location>
</feature>
<dbReference type="Proteomes" id="UP000037460">
    <property type="component" value="Unassembled WGS sequence"/>
</dbReference>
<keyword evidence="1" id="KW-0175">Coiled coil</keyword>
<accession>A0A0M0JPF2</accession>
<keyword evidence="4" id="KW-1185">Reference proteome</keyword>
<sequence length="288" mass="30827">MAPPPTMAPLTATASKHSDGGAGGGGSGQGAGDETPLPPPNKYVEQVTAQAPWRAPWRSPASSGRGDDADEGHEADETARLRPSGVDDDGFDAEDDVIKPEDAVMKPPVLPAPSALWGRSFSMLGTRTGTPVPPRAPSKGEQSEVDALRRALQELFMMLELRDAEICELKDQARCDRNAIERLRTRLSQEMARRTETMMDTALAASTQAISMLQEEQAIKDVLAEQKGAAVAKRGAGQPDLLRIVELPSEEAQALRARMHTLRVELAAVEGRLEELEAAPTGAVLPRV</sequence>
<evidence type="ECO:0000256" key="2">
    <source>
        <dbReference type="SAM" id="MobiDB-lite"/>
    </source>
</evidence>
<protein>
    <submittedName>
        <fullName evidence="3">Uncharacterized protein</fullName>
    </submittedName>
</protein>
<evidence type="ECO:0000313" key="4">
    <source>
        <dbReference type="Proteomes" id="UP000037460"/>
    </source>
</evidence>
<comment type="caution">
    <text evidence="3">The sequence shown here is derived from an EMBL/GenBank/DDBJ whole genome shotgun (WGS) entry which is preliminary data.</text>
</comment>
<organism evidence="3 4">
    <name type="scientific">Chrysochromulina tobinii</name>
    <dbReference type="NCBI Taxonomy" id="1460289"/>
    <lineage>
        <taxon>Eukaryota</taxon>
        <taxon>Haptista</taxon>
        <taxon>Haptophyta</taxon>
        <taxon>Prymnesiophyceae</taxon>
        <taxon>Prymnesiales</taxon>
        <taxon>Chrysochromulinaceae</taxon>
        <taxon>Chrysochromulina</taxon>
    </lineage>
</organism>